<dbReference type="PANTHER" id="PTHR21621:SF0">
    <property type="entry name" value="BETA-CITRYLGLUTAMATE SYNTHASE B-RELATED"/>
    <property type="match status" value="1"/>
</dbReference>
<evidence type="ECO:0000256" key="1">
    <source>
        <dbReference type="PROSITE-ProRule" id="PRU00409"/>
    </source>
</evidence>
<proteinExistence type="predicted"/>
<protein>
    <submittedName>
        <fullName evidence="3">ATP-GRASP peptide maturase of grasp-with-spasm system</fullName>
    </submittedName>
</protein>
<dbReference type="InterPro" id="IPR026455">
    <property type="entry name" value="GRASP_w_spasm"/>
</dbReference>
<evidence type="ECO:0000313" key="4">
    <source>
        <dbReference type="Proteomes" id="UP000249819"/>
    </source>
</evidence>
<dbReference type="SUPFAM" id="SSF56059">
    <property type="entry name" value="Glutathione synthetase ATP-binding domain-like"/>
    <property type="match status" value="1"/>
</dbReference>
<dbReference type="AlphaFoldDB" id="A0A327WB86"/>
<gene>
    <name evidence="3" type="ORF">CLV59_101772</name>
</gene>
<dbReference type="PANTHER" id="PTHR21621">
    <property type="entry name" value="RIBOSOMAL PROTEIN S6 MODIFICATION PROTEIN"/>
    <property type="match status" value="1"/>
</dbReference>
<comment type="caution">
    <text evidence="3">The sequence shown here is derived from an EMBL/GenBank/DDBJ whole genome shotgun (WGS) entry which is preliminary data.</text>
</comment>
<keyword evidence="1" id="KW-0547">Nucleotide-binding</keyword>
<name>A0A327WB86_9BACT</name>
<dbReference type="GO" id="GO:0046872">
    <property type="term" value="F:metal ion binding"/>
    <property type="evidence" value="ECO:0007669"/>
    <property type="project" value="InterPro"/>
</dbReference>
<dbReference type="InterPro" id="IPR011761">
    <property type="entry name" value="ATP-grasp"/>
</dbReference>
<evidence type="ECO:0000259" key="2">
    <source>
        <dbReference type="PROSITE" id="PS50975"/>
    </source>
</evidence>
<dbReference type="GO" id="GO:0009432">
    <property type="term" value="P:SOS response"/>
    <property type="evidence" value="ECO:0007669"/>
    <property type="project" value="TreeGrafter"/>
</dbReference>
<dbReference type="Proteomes" id="UP000249819">
    <property type="component" value="Unassembled WGS sequence"/>
</dbReference>
<evidence type="ECO:0000313" key="3">
    <source>
        <dbReference type="EMBL" id="RAJ88007.1"/>
    </source>
</evidence>
<sequence>MGNKIALLMSRKILILSQAYLETTTDAVCQWLDYYQVPFLRLNGEDLFQWESLDAIPQNEDIAAVWYRRKVFQFPSKYSLKKEHTPTNYTLKRFLIDEFNGLHSLLFHTIDRQKWLNDPVIEDNLNKLHVLMLAKEYGLQIPFTEVVTRKTSVVALLEQHPELIVKPLGECIMVEDENDTKFKMLTVVVNASNLHRMPDQFFPSMVQEKVEKKYEVRAFYLDGAFYSMAIFSQNNQKTKDDFRNYDQERPNRTVPYQLPADVEGKLRKVMQELHFGTGSIDLMVDRHGAYYFLEVNPAGQFGMVSFPCNYYLEKKMAQVLSKAYLYEKEIHQ</sequence>
<dbReference type="PROSITE" id="PS50975">
    <property type="entry name" value="ATP_GRASP"/>
    <property type="match status" value="1"/>
</dbReference>
<reference evidence="3 4" key="1">
    <citation type="submission" date="2018-06" db="EMBL/GenBank/DDBJ databases">
        <title>Genomic Encyclopedia of Archaeal and Bacterial Type Strains, Phase II (KMG-II): from individual species to whole genera.</title>
        <authorList>
            <person name="Goeker M."/>
        </authorList>
    </citation>
    <scope>NUCLEOTIDE SEQUENCE [LARGE SCALE GENOMIC DNA]</scope>
    <source>
        <strain evidence="3 4">DSM 29821</strain>
    </source>
</reference>
<dbReference type="GO" id="GO:0018169">
    <property type="term" value="F:ribosomal S6-glutamic acid ligase activity"/>
    <property type="evidence" value="ECO:0007669"/>
    <property type="project" value="TreeGrafter"/>
</dbReference>
<feature type="domain" description="ATP-grasp" evidence="2">
    <location>
        <begin position="131"/>
        <end position="325"/>
    </location>
</feature>
<organism evidence="3 4">
    <name type="scientific">Chitinophaga dinghuensis</name>
    <dbReference type="NCBI Taxonomy" id="1539050"/>
    <lineage>
        <taxon>Bacteria</taxon>
        <taxon>Pseudomonadati</taxon>
        <taxon>Bacteroidota</taxon>
        <taxon>Chitinophagia</taxon>
        <taxon>Chitinophagales</taxon>
        <taxon>Chitinophagaceae</taxon>
        <taxon>Chitinophaga</taxon>
    </lineage>
</organism>
<dbReference type="Gene3D" id="3.30.470.20">
    <property type="entry name" value="ATP-grasp fold, B domain"/>
    <property type="match status" value="1"/>
</dbReference>
<keyword evidence="4" id="KW-1185">Reference proteome</keyword>
<accession>A0A327WB86</accession>
<keyword evidence="1" id="KW-0067">ATP-binding</keyword>
<dbReference type="NCBIfam" id="TIGR04192">
    <property type="entry name" value="GRASP_w_spasm"/>
    <property type="match status" value="1"/>
</dbReference>
<dbReference type="EMBL" id="QLMA01000001">
    <property type="protein sequence ID" value="RAJ88007.1"/>
    <property type="molecule type" value="Genomic_DNA"/>
</dbReference>
<dbReference type="GO" id="GO:0005524">
    <property type="term" value="F:ATP binding"/>
    <property type="evidence" value="ECO:0007669"/>
    <property type="project" value="UniProtKB-UniRule"/>
</dbReference>
<dbReference type="GO" id="GO:0005737">
    <property type="term" value="C:cytoplasm"/>
    <property type="evidence" value="ECO:0007669"/>
    <property type="project" value="TreeGrafter"/>
</dbReference>